<dbReference type="PROSITE" id="PS00134">
    <property type="entry name" value="TRYPSIN_HIS"/>
    <property type="match status" value="1"/>
</dbReference>
<organism evidence="5 6">
    <name type="scientific">Metarhizium album (strain ARSEF 1941)</name>
    <dbReference type="NCBI Taxonomy" id="1081103"/>
    <lineage>
        <taxon>Eukaryota</taxon>
        <taxon>Fungi</taxon>
        <taxon>Dikarya</taxon>
        <taxon>Ascomycota</taxon>
        <taxon>Pezizomycotina</taxon>
        <taxon>Sordariomycetes</taxon>
        <taxon>Hypocreomycetidae</taxon>
        <taxon>Hypocreales</taxon>
        <taxon>Clavicipitaceae</taxon>
        <taxon>Metarhizium</taxon>
    </lineage>
</organism>
<dbReference type="Pfam" id="PF00089">
    <property type="entry name" value="Trypsin"/>
    <property type="match status" value="1"/>
</dbReference>
<dbReference type="InterPro" id="IPR009003">
    <property type="entry name" value="Peptidase_S1_PA"/>
</dbReference>
<feature type="domain" description="Peptidase S1" evidence="4">
    <location>
        <begin position="29"/>
        <end position="250"/>
    </location>
</feature>
<dbReference type="PRINTS" id="PR00722">
    <property type="entry name" value="CHYMOTRYPSIN"/>
</dbReference>
<comment type="caution">
    <text evidence="5">The sequence shown here is derived from an EMBL/GenBank/DDBJ whole genome shotgun (WGS) entry which is preliminary data.</text>
</comment>
<dbReference type="SMART" id="SM00020">
    <property type="entry name" value="Tryp_SPc"/>
    <property type="match status" value="1"/>
</dbReference>
<dbReference type="RefSeq" id="XP_040676869.1">
    <property type="nucleotide sequence ID" value="XM_040825213.1"/>
</dbReference>
<dbReference type="CDD" id="cd00190">
    <property type="entry name" value="Tryp_SPc"/>
    <property type="match status" value="1"/>
</dbReference>
<dbReference type="PROSITE" id="PS00135">
    <property type="entry name" value="TRYPSIN_SER"/>
    <property type="match status" value="1"/>
</dbReference>
<evidence type="ECO:0000256" key="3">
    <source>
        <dbReference type="SAM" id="SignalP"/>
    </source>
</evidence>
<keyword evidence="2" id="KW-0720">Serine protease</keyword>
<dbReference type="HOGENOM" id="CLU_006842_7_5_1"/>
<dbReference type="GO" id="GO:0006508">
    <property type="term" value="P:proteolysis"/>
    <property type="evidence" value="ECO:0007669"/>
    <property type="project" value="UniProtKB-KW"/>
</dbReference>
<name>A0A0B2WP67_METAS</name>
<keyword evidence="2" id="KW-0378">Hydrolase</keyword>
<evidence type="ECO:0000256" key="1">
    <source>
        <dbReference type="ARBA" id="ARBA00023157"/>
    </source>
</evidence>
<proteinExistence type="predicted"/>
<evidence type="ECO:0000259" key="4">
    <source>
        <dbReference type="PROSITE" id="PS50240"/>
    </source>
</evidence>
<gene>
    <name evidence="5" type="ORF">MAM_06415</name>
</gene>
<accession>A0A0B2WP67</accession>
<evidence type="ECO:0000256" key="2">
    <source>
        <dbReference type="RuleBase" id="RU363034"/>
    </source>
</evidence>
<keyword evidence="1" id="KW-1015">Disulfide bond</keyword>
<keyword evidence="2" id="KW-0645">Protease</keyword>
<dbReference type="STRING" id="1081103.A0A0B2WP67"/>
<dbReference type="AlphaFoldDB" id="A0A0B2WP67"/>
<keyword evidence="3" id="KW-0732">Signal</keyword>
<dbReference type="PANTHER" id="PTHR24253">
    <property type="entry name" value="TRANSMEMBRANE PROTEASE SERINE"/>
    <property type="match status" value="1"/>
</dbReference>
<dbReference type="EMBL" id="AZHE01000020">
    <property type="protein sequence ID" value="KHN95803.1"/>
    <property type="molecule type" value="Genomic_DNA"/>
</dbReference>
<protein>
    <submittedName>
        <fullName evidence="5">Peptidase cysteine/serine, trypsin-like protein</fullName>
    </submittedName>
</protein>
<reference evidence="5 6" key="1">
    <citation type="journal article" date="2014" name="Proc. Natl. Acad. Sci. U.S.A.">
        <title>Trajectory and genomic determinants of fungal-pathogen speciation and host adaptation.</title>
        <authorList>
            <person name="Hu X."/>
            <person name="Xiao G."/>
            <person name="Zheng P."/>
            <person name="Shang Y."/>
            <person name="Su Y."/>
            <person name="Zhang X."/>
            <person name="Liu X."/>
            <person name="Zhan S."/>
            <person name="St Leger R.J."/>
            <person name="Wang C."/>
        </authorList>
    </citation>
    <scope>NUCLEOTIDE SEQUENCE [LARGE SCALE GENOMIC DNA]</scope>
    <source>
        <strain evidence="5 6">ARSEF 1941</strain>
    </source>
</reference>
<dbReference type="SUPFAM" id="SSF50494">
    <property type="entry name" value="Trypsin-like serine proteases"/>
    <property type="match status" value="1"/>
</dbReference>
<dbReference type="InterPro" id="IPR001314">
    <property type="entry name" value="Peptidase_S1A"/>
</dbReference>
<dbReference type="PROSITE" id="PS50240">
    <property type="entry name" value="TRYPSIN_DOM"/>
    <property type="match status" value="1"/>
</dbReference>
<dbReference type="GeneID" id="63740870"/>
<dbReference type="InterPro" id="IPR018114">
    <property type="entry name" value="TRYPSIN_HIS"/>
</dbReference>
<feature type="chain" id="PRO_5002081417" evidence="3">
    <location>
        <begin position="22"/>
        <end position="303"/>
    </location>
</feature>
<dbReference type="Proteomes" id="UP000030816">
    <property type="component" value="Unassembled WGS sequence"/>
</dbReference>
<dbReference type="InterPro" id="IPR001254">
    <property type="entry name" value="Trypsin_dom"/>
</dbReference>
<evidence type="ECO:0000313" key="6">
    <source>
        <dbReference type="Proteomes" id="UP000030816"/>
    </source>
</evidence>
<evidence type="ECO:0000313" key="5">
    <source>
        <dbReference type="EMBL" id="KHN95803.1"/>
    </source>
</evidence>
<sequence length="303" mass="32413">MVHGTALQAVLLAVSAAAAAAATTMDKRIHGGEAASLADFPYFVKVGTGCGGSLLDSTTVVTAAHCWRSLRQRTYVESMGEPGLVSPVESMITHPNYLESLKGWEGNEERYQQAYGFDVAILKLSTPMEAGANVGYAKLPAADSPKPKADSVGIAVGWGRNPKERGNVAKVELPILKDCPAQGGKWPVKNAICTGNGGRRKSACHGDSGGPLVDKDTGVLIGITMAGSCGEYTSFTPVARHLAFIREKMNSRRPKGAPRCNIVQFTAGTKDTCLTSQDYRYDDPFSYQAQKPKEVWWGHSQPH</sequence>
<feature type="signal peptide" evidence="3">
    <location>
        <begin position="1"/>
        <end position="21"/>
    </location>
</feature>
<dbReference type="OrthoDB" id="4915747at2759"/>
<keyword evidence="6" id="KW-1185">Reference proteome</keyword>
<dbReference type="InterPro" id="IPR033116">
    <property type="entry name" value="TRYPSIN_SER"/>
</dbReference>
<dbReference type="InterPro" id="IPR043504">
    <property type="entry name" value="Peptidase_S1_PA_chymotrypsin"/>
</dbReference>
<dbReference type="Gene3D" id="2.40.10.10">
    <property type="entry name" value="Trypsin-like serine proteases"/>
    <property type="match status" value="1"/>
</dbReference>
<dbReference type="GO" id="GO:0004252">
    <property type="term" value="F:serine-type endopeptidase activity"/>
    <property type="evidence" value="ECO:0007669"/>
    <property type="project" value="InterPro"/>
</dbReference>